<dbReference type="EMBL" id="GBEZ01026691">
    <property type="protein sequence ID" value="JAC60540.1"/>
    <property type="molecule type" value="Transcribed_RNA"/>
</dbReference>
<feature type="non-terminal residue" evidence="2">
    <location>
        <position position="113"/>
    </location>
</feature>
<dbReference type="GO" id="GO:0005778">
    <property type="term" value="C:peroxisomal membrane"/>
    <property type="evidence" value="ECO:0007669"/>
    <property type="project" value="UniProtKB-SubCell"/>
</dbReference>
<dbReference type="GO" id="GO:0008270">
    <property type="term" value="F:zinc ion binding"/>
    <property type="evidence" value="ECO:0007669"/>
    <property type="project" value="UniProtKB-KW"/>
</dbReference>
<dbReference type="GO" id="GO:0015031">
    <property type="term" value="P:protein transport"/>
    <property type="evidence" value="ECO:0007669"/>
    <property type="project" value="UniProtKB-KW"/>
</dbReference>
<name>A0A061QQ21_9CHLO</name>
<organism evidence="2">
    <name type="scientific">Tetraselmis sp. GSL018</name>
    <dbReference type="NCBI Taxonomy" id="582737"/>
    <lineage>
        <taxon>Eukaryota</taxon>
        <taxon>Viridiplantae</taxon>
        <taxon>Chlorophyta</taxon>
        <taxon>core chlorophytes</taxon>
        <taxon>Chlorodendrophyceae</taxon>
        <taxon>Chlorodendrales</taxon>
        <taxon>Chlorodendraceae</taxon>
        <taxon>Tetraselmis</taxon>
    </lineage>
</organism>
<protein>
    <submittedName>
        <fullName evidence="2">Uncharacterized protein</fullName>
    </submittedName>
</protein>
<proteinExistence type="predicted"/>
<feature type="region of interest" description="Disordered" evidence="1">
    <location>
        <begin position="1"/>
        <end position="23"/>
    </location>
</feature>
<gene>
    <name evidence="2" type="ORF">TSPGSL018_28711</name>
</gene>
<evidence type="ECO:0000256" key="1">
    <source>
        <dbReference type="SAM" id="MobiDB-lite"/>
    </source>
</evidence>
<accession>A0A061QQ21</accession>
<reference evidence="2" key="1">
    <citation type="submission" date="2014-05" db="EMBL/GenBank/DDBJ databases">
        <title>The transcriptome of the halophilic microalga Tetraselmis sp. GSL018 isolated from the Great Salt Lake, Utah.</title>
        <authorList>
            <person name="Jinkerson R.E."/>
            <person name="D'Adamo S."/>
            <person name="Posewitz M.C."/>
        </authorList>
    </citation>
    <scope>NUCLEOTIDE SEQUENCE</scope>
    <source>
        <strain evidence="2">GSL018</strain>
    </source>
</reference>
<evidence type="ECO:0000313" key="2">
    <source>
        <dbReference type="EMBL" id="JAC60540.1"/>
    </source>
</evidence>
<feature type="compositionally biased region" description="Basic and acidic residues" evidence="1">
    <location>
        <begin position="10"/>
        <end position="23"/>
    </location>
</feature>
<sequence length="113" mass="12258">MAWENQWQGLKKEASSISTRGEESHNFSIATARSAQLDAQRIDREALEAVQPEMSAAADLLFFLATTWRGRPTPGMRLLNLRLCSSRAGGLGQGRPQGLSLLQRAAYGALSVG</sequence>
<dbReference type="AlphaFoldDB" id="A0A061QQ21"/>